<dbReference type="PANTHER" id="PTHR30509:SF9">
    <property type="entry name" value="MULTIDRUG RESISTANCE PROTEIN MDTO"/>
    <property type="match status" value="1"/>
</dbReference>
<sequence>MSVPTSFSRLGFDIPKLRFSMRTAIAACGALLVAWLFGLEHPQWSAMTVWAASQPTRGQLLEKSLFRVAGTISGTVAGVLLMVLSGGQPIILAGGLAVWIALCAGIGNLQRGFIAYGTMLAGYSASMVALLDTAHPDHVLALGADRLATILVGVLVALVIGLLFTLRTAEEALTGRLRRLTARVLHDLADGLGHAGDGSLAAEQHDILAEMAAIEEALEPHGAGSLRSRRSVRSIRTLLMAEISLLLLARRPRMEGDRRALIAALQEEAALLEAGAAWPEILVGFDRIARLSASDRSLHEPLSSMAAVLRDYASPKPREAGVEPSVLPVVLHRDWAGAWRALVRAGIMMLAVGLFWIVTGWSGGPFLLLGVSIMTSLFSTFDNPSRMMRMVVIGQIFGALGALACRFLVWPLASSELEVILLTMPFILVSGLFFSYSKTVLTAFDYAMVSLLLLHPVYPPTGTFMEMLAGAFAVVAAPVIAMAAYRFVFPLDTKSRFQMLGDMMIHEVQRMARATDLTSHRLVWRARLYHRLLRLSHLADRGGGDRAAAIDGGLAVLAVGSAILALGDLAKRSDVPNGVGRALRVALGRVARIADDPSRTAAALYATAAKVATFDARAAETVASGGRALAVNETFFRRTP</sequence>
<gene>
    <name evidence="8" type="ORF">JCR33_17500</name>
</gene>
<keyword evidence="9" id="KW-1185">Reference proteome</keyword>
<accession>A0A934MHC3</accession>
<dbReference type="GO" id="GO:0005886">
    <property type="term" value="C:plasma membrane"/>
    <property type="evidence" value="ECO:0007669"/>
    <property type="project" value="UniProtKB-SubCell"/>
</dbReference>
<feature type="transmembrane region" description="Helical" evidence="7">
    <location>
        <begin position="75"/>
        <end position="101"/>
    </location>
</feature>
<feature type="transmembrane region" description="Helical" evidence="7">
    <location>
        <begin position="393"/>
        <end position="413"/>
    </location>
</feature>
<keyword evidence="4 7" id="KW-0812">Transmembrane</keyword>
<evidence type="ECO:0000313" key="9">
    <source>
        <dbReference type="Proteomes" id="UP000609531"/>
    </source>
</evidence>
<protein>
    <submittedName>
        <fullName evidence="8">FUSC family protein</fullName>
    </submittedName>
</protein>
<evidence type="ECO:0000256" key="2">
    <source>
        <dbReference type="ARBA" id="ARBA00022448"/>
    </source>
</evidence>
<dbReference type="InterPro" id="IPR006726">
    <property type="entry name" value="PHBA_efflux_AaeB/fusaric-R"/>
</dbReference>
<proteinExistence type="predicted"/>
<feature type="transmembrane region" description="Helical" evidence="7">
    <location>
        <begin position="419"/>
        <end position="436"/>
    </location>
</feature>
<dbReference type="GO" id="GO:0022857">
    <property type="term" value="F:transmembrane transporter activity"/>
    <property type="evidence" value="ECO:0007669"/>
    <property type="project" value="InterPro"/>
</dbReference>
<keyword evidence="6 7" id="KW-0472">Membrane</keyword>
<evidence type="ECO:0000256" key="5">
    <source>
        <dbReference type="ARBA" id="ARBA00022989"/>
    </source>
</evidence>
<dbReference type="PANTHER" id="PTHR30509">
    <property type="entry name" value="P-HYDROXYBENZOIC ACID EFFLUX PUMP SUBUNIT-RELATED"/>
    <property type="match status" value="1"/>
</dbReference>
<dbReference type="RefSeq" id="WP_198883415.1">
    <property type="nucleotide sequence ID" value="NZ_JAEKJA010000017.1"/>
</dbReference>
<keyword evidence="3" id="KW-1003">Cell membrane</keyword>
<feature type="transmembrane region" description="Helical" evidence="7">
    <location>
        <begin position="113"/>
        <end position="135"/>
    </location>
</feature>
<dbReference type="Pfam" id="PF04632">
    <property type="entry name" value="FUSC"/>
    <property type="match status" value="1"/>
</dbReference>
<evidence type="ECO:0000256" key="3">
    <source>
        <dbReference type="ARBA" id="ARBA00022475"/>
    </source>
</evidence>
<evidence type="ECO:0000256" key="6">
    <source>
        <dbReference type="ARBA" id="ARBA00023136"/>
    </source>
</evidence>
<keyword evidence="2" id="KW-0813">Transport</keyword>
<evidence type="ECO:0000256" key="7">
    <source>
        <dbReference type="SAM" id="Phobius"/>
    </source>
</evidence>
<feature type="transmembrane region" description="Helical" evidence="7">
    <location>
        <begin position="147"/>
        <end position="169"/>
    </location>
</feature>
<keyword evidence="5 7" id="KW-1133">Transmembrane helix</keyword>
<feature type="transmembrane region" description="Helical" evidence="7">
    <location>
        <begin position="467"/>
        <end position="489"/>
    </location>
</feature>
<comment type="caution">
    <text evidence="8">The sequence shown here is derived from an EMBL/GenBank/DDBJ whole genome shotgun (WGS) entry which is preliminary data.</text>
</comment>
<dbReference type="Proteomes" id="UP000609531">
    <property type="component" value="Unassembled WGS sequence"/>
</dbReference>
<dbReference type="EMBL" id="JAEKJA010000017">
    <property type="protein sequence ID" value="MBJ3777508.1"/>
    <property type="molecule type" value="Genomic_DNA"/>
</dbReference>
<evidence type="ECO:0000313" key="8">
    <source>
        <dbReference type="EMBL" id="MBJ3777508.1"/>
    </source>
</evidence>
<organism evidence="8 9">
    <name type="scientific">Acuticoccus mangrovi</name>
    <dbReference type="NCBI Taxonomy" id="2796142"/>
    <lineage>
        <taxon>Bacteria</taxon>
        <taxon>Pseudomonadati</taxon>
        <taxon>Pseudomonadota</taxon>
        <taxon>Alphaproteobacteria</taxon>
        <taxon>Hyphomicrobiales</taxon>
        <taxon>Amorphaceae</taxon>
        <taxon>Acuticoccus</taxon>
    </lineage>
</organism>
<evidence type="ECO:0000256" key="4">
    <source>
        <dbReference type="ARBA" id="ARBA00022692"/>
    </source>
</evidence>
<dbReference type="AlphaFoldDB" id="A0A934MHC3"/>
<reference evidence="8" key="1">
    <citation type="submission" date="2020-12" db="EMBL/GenBank/DDBJ databases">
        <title>Bacterial taxonomy.</title>
        <authorList>
            <person name="Pan X."/>
        </authorList>
    </citation>
    <scope>NUCLEOTIDE SEQUENCE</scope>
    <source>
        <strain evidence="8">B2012</strain>
    </source>
</reference>
<comment type="subcellular location">
    <subcellularLocation>
        <location evidence="1">Cell membrane</location>
        <topology evidence="1">Multi-pass membrane protein</topology>
    </subcellularLocation>
</comment>
<evidence type="ECO:0000256" key="1">
    <source>
        <dbReference type="ARBA" id="ARBA00004651"/>
    </source>
</evidence>
<name>A0A934MHC3_9HYPH</name>